<feature type="region of interest" description="Disordered" evidence="1">
    <location>
        <begin position="66"/>
        <end position="96"/>
    </location>
</feature>
<organism evidence="3 4">
    <name type="scientific">Rugosimonospora acidiphila</name>
    <dbReference type="NCBI Taxonomy" id="556531"/>
    <lineage>
        <taxon>Bacteria</taxon>
        <taxon>Bacillati</taxon>
        <taxon>Actinomycetota</taxon>
        <taxon>Actinomycetes</taxon>
        <taxon>Micromonosporales</taxon>
        <taxon>Micromonosporaceae</taxon>
        <taxon>Rugosimonospora</taxon>
    </lineage>
</organism>
<sequence>MAQATARGGVDDPTPVVGEVLVAVRGGVLRGRREDGLTVLRGVRYAAAARFAPPVAEEPWEGVRDAFEHGPVSPQPPSRPGSMLGPSDDREQSDDCLSVTVVTPAADGARRPVLVWLHGGSYRTGAGSWDRYGGQRLAREGDVVVVNVNSRLGALGYLHLPGVSDGNLGLLDQLEALRWVRDNAAHLGGDPDNVTVVGQSSGAHSIACLLGIPAARALMRRAVLQSPPMGLGLSTPEAARPVGERFLANLGQDPRQAPVDAILAAQQRTEQDLTGRTGMSFTPRYVPVAGVDPLPVGDDWRAACRRLAPGLEVIVGTTGREIAYFLAGGPISRRVPLVGGAVEEAAIRLATRSVFTRPTLEFAALLADAGAAVHAYRIEETSVTGPMRSCHCGDLPRLFGGQDAWAGAPMLAGQDWADIDAGGRPMREAWLSFATTGSGGLAGSWPAYTRRRGAVRRFNP</sequence>
<gene>
    <name evidence="3" type="ORF">GCM10023322_65400</name>
</gene>
<evidence type="ECO:0000256" key="1">
    <source>
        <dbReference type="SAM" id="MobiDB-lite"/>
    </source>
</evidence>
<comment type="caution">
    <text evidence="3">The sequence shown here is derived from an EMBL/GenBank/DDBJ whole genome shotgun (WGS) entry which is preliminary data.</text>
</comment>
<dbReference type="InterPro" id="IPR050309">
    <property type="entry name" value="Type-B_Carboxylest/Lipase"/>
</dbReference>
<feature type="domain" description="Carboxylesterase type B" evidence="2">
    <location>
        <begin position="21"/>
        <end position="327"/>
    </location>
</feature>
<dbReference type="InterPro" id="IPR029058">
    <property type="entry name" value="AB_hydrolase_fold"/>
</dbReference>
<evidence type="ECO:0000313" key="3">
    <source>
        <dbReference type="EMBL" id="GAA5196450.1"/>
    </source>
</evidence>
<dbReference type="Gene3D" id="3.40.50.1820">
    <property type="entry name" value="alpha/beta hydrolase"/>
    <property type="match status" value="1"/>
</dbReference>
<keyword evidence="4" id="KW-1185">Reference proteome</keyword>
<dbReference type="Proteomes" id="UP001501570">
    <property type="component" value="Unassembled WGS sequence"/>
</dbReference>
<dbReference type="SUPFAM" id="SSF53474">
    <property type="entry name" value="alpha/beta-Hydrolases"/>
    <property type="match status" value="1"/>
</dbReference>
<dbReference type="Pfam" id="PF00135">
    <property type="entry name" value="COesterase"/>
    <property type="match status" value="1"/>
</dbReference>
<dbReference type="InterPro" id="IPR002018">
    <property type="entry name" value="CarbesteraseB"/>
</dbReference>
<name>A0ABP9SIJ0_9ACTN</name>
<protein>
    <submittedName>
        <fullName evidence="3">Carboxylesterase family protein</fullName>
    </submittedName>
</protein>
<dbReference type="PANTHER" id="PTHR11559">
    <property type="entry name" value="CARBOXYLESTERASE"/>
    <property type="match status" value="1"/>
</dbReference>
<evidence type="ECO:0000259" key="2">
    <source>
        <dbReference type="Pfam" id="PF00135"/>
    </source>
</evidence>
<dbReference type="RefSeq" id="WP_345636194.1">
    <property type="nucleotide sequence ID" value="NZ_BAABJQ010000026.1"/>
</dbReference>
<evidence type="ECO:0000313" key="4">
    <source>
        <dbReference type="Proteomes" id="UP001501570"/>
    </source>
</evidence>
<accession>A0ABP9SIJ0</accession>
<dbReference type="EMBL" id="BAABJQ010000026">
    <property type="protein sequence ID" value="GAA5196450.1"/>
    <property type="molecule type" value="Genomic_DNA"/>
</dbReference>
<proteinExistence type="predicted"/>
<reference evidence="4" key="1">
    <citation type="journal article" date="2019" name="Int. J. Syst. Evol. Microbiol.">
        <title>The Global Catalogue of Microorganisms (GCM) 10K type strain sequencing project: providing services to taxonomists for standard genome sequencing and annotation.</title>
        <authorList>
            <consortium name="The Broad Institute Genomics Platform"/>
            <consortium name="The Broad Institute Genome Sequencing Center for Infectious Disease"/>
            <person name="Wu L."/>
            <person name="Ma J."/>
        </authorList>
    </citation>
    <scope>NUCLEOTIDE SEQUENCE [LARGE SCALE GENOMIC DNA]</scope>
    <source>
        <strain evidence="4">JCM 18304</strain>
    </source>
</reference>